<dbReference type="Proteomes" id="UP001281147">
    <property type="component" value="Unassembled WGS sequence"/>
</dbReference>
<evidence type="ECO:0000313" key="2">
    <source>
        <dbReference type="Proteomes" id="UP001281147"/>
    </source>
</evidence>
<accession>A0ACC3NDH7</accession>
<keyword evidence="2" id="KW-1185">Reference proteome</keyword>
<proteinExistence type="predicted"/>
<gene>
    <name evidence="1" type="ORF">LTR37_007890</name>
</gene>
<reference evidence="1" key="1">
    <citation type="submission" date="2023-07" db="EMBL/GenBank/DDBJ databases">
        <title>Black Yeasts Isolated from many extreme environments.</title>
        <authorList>
            <person name="Coleine C."/>
            <person name="Stajich J.E."/>
            <person name="Selbmann L."/>
        </authorList>
    </citation>
    <scope>NUCLEOTIDE SEQUENCE</scope>
    <source>
        <strain evidence="1">CCFEE 5714</strain>
    </source>
</reference>
<dbReference type="EMBL" id="JAUTXU010000056">
    <property type="protein sequence ID" value="KAK3714304.1"/>
    <property type="molecule type" value="Genomic_DNA"/>
</dbReference>
<organism evidence="1 2">
    <name type="scientific">Vermiconidia calcicola</name>
    <dbReference type="NCBI Taxonomy" id="1690605"/>
    <lineage>
        <taxon>Eukaryota</taxon>
        <taxon>Fungi</taxon>
        <taxon>Dikarya</taxon>
        <taxon>Ascomycota</taxon>
        <taxon>Pezizomycotina</taxon>
        <taxon>Dothideomycetes</taxon>
        <taxon>Dothideomycetidae</taxon>
        <taxon>Mycosphaerellales</taxon>
        <taxon>Extremaceae</taxon>
        <taxon>Vermiconidia</taxon>
    </lineage>
</organism>
<comment type="caution">
    <text evidence="1">The sequence shown here is derived from an EMBL/GenBank/DDBJ whole genome shotgun (WGS) entry which is preliminary data.</text>
</comment>
<protein>
    <submittedName>
        <fullName evidence="1">Uncharacterized protein</fullName>
    </submittedName>
</protein>
<name>A0ACC3NDH7_9PEZI</name>
<sequence>MAPPVIDAMEPFDRTSFSDITVKVADEEVKCHKIILCNASEYFRTKIQAIDQPGGESQAAEDQVGVLELDWSDPLTVSVMLDYLYDPSSYKSYEKDYTMWRLPGFHMEVHAVAEEYGISGLADEALRRLEESIEAIKTGGAADNGEGVVSVISCLLWHPECYEAVAASVEPLVNKHLFKLISECRDEIKDNHGLLEYISELPYRGCG</sequence>
<evidence type="ECO:0000313" key="1">
    <source>
        <dbReference type="EMBL" id="KAK3714304.1"/>
    </source>
</evidence>